<reference evidence="3" key="2">
    <citation type="submission" date="2015-06" db="UniProtKB">
        <authorList>
            <consortium name="EnsemblMetazoa"/>
        </authorList>
    </citation>
    <scope>IDENTIFICATION</scope>
</reference>
<sequence>MAQFLNKVAIVTGASSGIGKGVAMHLASLGCCLSLSGRNRDNLNETRLKCLESSNGLVKENQIIVVEGDLVDEINRVNLINKTIDHFGRLDVLVNSAGIIAKGTVEVTPPDVWDKVMDVNVKTVFHLTQLAIPHLKKTKGNIVNVSSVNGLRAFAGVAAYCVSKAALDQLTRNTALELAADGVRVNSVNPGVIITEIHKRGGMSDEEYAAFLEKSKTTHPLGRPGNVDEVARAVRFLADNQDSSFITGVTLSVDGGRNLVCPR</sequence>
<dbReference type="InterPro" id="IPR057326">
    <property type="entry name" value="KR_dom"/>
</dbReference>
<evidence type="ECO:0000313" key="3">
    <source>
        <dbReference type="EnsemblMetazoa" id="tetur08g02060.1"/>
    </source>
</evidence>
<dbReference type="GO" id="GO:0006629">
    <property type="term" value="P:lipid metabolic process"/>
    <property type="evidence" value="ECO:0007669"/>
    <property type="project" value="UniProtKB-ARBA"/>
</dbReference>
<evidence type="ECO:0000313" key="4">
    <source>
        <dbReference type="Proteomes" id="UP000015104"/>
    </source>
</evidence>
<dbReference type="InterPro" id="IPR036291">
    <property type="entry name" value="NAD(P)-bd_dom_sf"/>
</dbReference>
<dbReference type="PROSITE" id="PS51257">
    <property type="entry name" value="PROKAR_LIPOPROTEIN"/>
    <property type="match status" value="1"/>
</dbReference>
<dbReference type="KEGG" id="tut:107362691"/>
<name>T1KAX1_TETUR</name>
<keyword evidence="1" id="KW-0560">Oxidoreductase</keyword>
<dbReference type="PRINTS" id="PR00081">
    <property type="entry name" value="GDHRDH"/>
</dbReference>
<dbReference type="InterPro" id="IPR020904">
    <property type="entry name" value="Sc_DH/Rdtase_CS"/>
</dbReference>
<dbReference type="PRINTS" id="PR00080">
    <property type="entry name" value="SDRFAMILY"/>
</dbReference>
<dbReference type="FunFam" id="3.40.50.720:FF:000084">
    <property type="entry name" value="Short-chain dehydrogenase reductase"/>
    <property type="match status" value="1"/>
</dbReference>
<dbReference type="Proteomes" id="UP000015104">
    <property type="component" value="Unassembled WGS sequence"/>
</dbReference>
<dbReference type="OMA" id="HGNAGQI"/>
<keyword evidence="4" id="KW-1185">Reference proteome</keyword>
<feature type="domain" description="Ketoreductase" evidence="2">
    <location>
        <begin position="7"/>
        <end position="186"/>
    </location>
</feature>
<accession>T1KAX1</accession>
<dbReference type="HOGENOM" id="CLU_010194_1_0_1"/>
<reference evidence="4" key="1">
    <citation type="submission" date="2011-08" db="EMBL/GenBank/DDBJ databases">
        <authorList>
            <person name="Rombauts S."/>
        </authorList>
    </citation>
    <scope>NUCLEOTIDE SEQUENCE</scope>
    <source>
        <strain evidence="4">London</strain>
    </source>
</reference>
<dbReference type="Pfam" id="PF13561">
    <property type="entry name" value="adh_short_C2"/>
    <property type="match status" value="1"/>
</dbReference>
<dbReference type="InterPro" id="IPR002347">
    <property type="entry name" value="SDR_fam"/>
</dbReference>
<evidence type="ECO:0000256" key="1">
    <source>
        <dbReference type="ARBA" id="ARBA00023002"/>
    </source>
</evidence>
<dbReference type="eggNOG" id="KOG0725">
    <property type="taxonomic scope" value="Eukaryota"/>
</dbReference>
<dbReference type="PANTHER" id="PTHR43975">
    <property type="entry name" value="ZGC:101858"/>
    <property type="match status" value="1"/>
</dbReference>
<dbReference type="EnsemblMetazoa" id="tetur08g02060.1">
    <property type="protein sequence ID" value="tetur08g02060.1"/>
    <property type="gene ID" value="tetur08g02060"/>
</dbReference>
<proteinExistence type="predicted"/>
<dbReference type="PROSITE" id="PS00061">
    <property type="entry name" value="ADH_SHORT"/>
    <property type="match status" value="1"/>
</dbReference>
<dbReference type="PANTHER" id="PTHR43975:SF2">
    <property type="entry name" value="EG:BACR7A4.14 PROTEIN-RELATED"/>
    <property type="match status" value="1"/>
</dbReference>
<dbReference type="OrthoDB" id="6420014at2759"/>
<dbReference type="AlphaFoldDB" id="T1KAX1"/>
<dbReference type="EMBL" id="CAEY01001943">
    <property type="status" value="NOT_ANNOTATED_CDS"/>
    <property type="molecule type" value="Genomic_DNA"/>
</dbReference>
<gene>
    <name evidence="3" type="primary">107362691</name>
</gene>
<dbReference type="SUPFAM" id="SSF51735">
    <property type="entry name" value="NAD(P)-binding Rossmann-fold domains"/>
    <property type="match status" value="1"/>
</dbReference>
<protein>
    <recommendedName>
        <fullName evidence="2">Ketoreductase domain-containing protein</fullName>
    </recommendedName>
</protein>
<dbReference type="GO" id="GO:0016491">
    <property type="term" value="F:oxidoreductase activity"/>
    <property type="evidence" value="ECO:0007669"/>
    <property type="project" value="UniProtKB-KW"/>
</dbReference>
<dbReference type="STRING" id="32264.T1KAX1"/>
<evidence type="ECO:0000259" key="2">
    <source>
        <dbReference type="SMART" id="SM00822"/>
    </source>
</evidence>
<organism evidence="3 4">
    <name type="scientific">Tetranychus urticae</name>
    <name type="common">Two-spotted spider mite</name>
    <dbReference type="NCBI Taxonomy" id="32264"/>
    <lineage>
        <taxon>Eukaryota</taxon>
        <taxon>Metazoa</taxon>
        <taxon>Ecdysozoa</taxon>
        <taxon>Arthropoda</taxon>
        <taxon>Chelicerata</taxon>
        <taxon>Arachnida</taxon>
        <taxon>Acari</taxon>
        <taxon>Acariformes</taxon>
        <taxon>Trombidiformes</taxon>
        <taxon>Prostigmata</taxon>
        <taxon>Eleutherengona</taxon>
        <taxon>Raphignathae</taxon>
        <taxon>Tetranychoidea</taxon>
        <taxon>Tetranychidae</taxon>
        <taxon>Tetranychus</taxon>
    </lineage>
</organism>
<dbReference type="SMART" id="SM00822">
    <property type="entry name" value="PKS_KR"/>
    <property type="match status" value="1"/>
</dbReference>
<dbReference type="Gene3D" id="3.40.50.720">
    <property type="entry name" value="NAD(P)-binding Rossmann-like Domain"/>
    <property type="match status" value="1"/>
</dbReference>